<dbReference type="Gene3D" id="1.25.10.10">
    <property type="entry name" value="Leucine-rich Repeat Variant"/>
    <property type="match status" value="1"/>
</dbReference>
<name>A0A1J4IZP7_9EUKA</name>
<evidence type="ECO:0000313" key="1">
    <source>
        <dbReference type="EMBL" id="OHS92824.1"/>
    </source>
</evidence>
<sequence length="474" mass="55198">MDNYKSNLLNDGNKQLNFLRNSEDTNQENPKTINVEKYNSFITQIKKETQKNDYVEVYFYLKKFLSIFSHKEIATNDILFSELALALASYLEFHITNKTTEYAPQELINTIFHTFNLMLTHNTNAVVISQLFEIFQKTKLYQIIPLILQNSNQEVTSELFKFLCLICYQNEECMKYVFSIVSDEKIHNLIVSEETSPKLFEDASNLIQIVALYHINDSNFNDKFYEYMLFFLSFSNIIAIRNGYQILNNLTKNCPQKMREIVPNSIELIHKVERHLSTETISDILQPLITVLGMMCMHGYDLHLYPLLNLIQFLEHENASVRMLAAFAICNALTTNKSNFPEESHLQIFYIMMKIVNDDKYNVKSFFSQTLPKVFTILPVSVYPKLVDDNIFDTFQKIAMDDQIMKTNDCLLLLRAIDSLFQATDTLGTFDQFSHSFEETGCLDTILQTEFNDPATTQAIDCFMEKYTSRKHSL</sequence>
<reference evidence="1" key="1">
    <citation type="submission" date="2016-10" db="EMBL/GenBank/DDBJ databases">
        <authorList>
            <person name="Benchimol M."/>
            <person name="Almeida L.G."/>
            <person name="Vasconcelos A.T."/>
            <person name="Perreira-Neves A."/>
            <person name="Rosa I.A."/>
            <person name="Tasca T."/>
            <person name="Bogo M.R."/>
            <person name="de Souza W."/>
        </authorList>
    </citation>
    <scope>NUCLEOTIDE SEQUENCE [LARGE SCALE GENOMIC DNA]</scope>
    <source>
        <strain evidence="1">K</strain>
    </source>
</reference>
<dbReference type="Proteomes" id="UP000179807">
    <property type="component" value="Unassembled WGS sequence"/>
</dbReference>
<organism evidence="1 2">
    <name type="scientific">Tritrichomonas foetus</name>
    <dbReference type="NCBI Taxonomy" id="1144522"/>
    <lineage>
        <taxon>Eukaryota</taxon>
        <taxon>Metamonada</taxon>
        <taxon>Parabasalia</taxon>
        <taxon>Tritrichomonadida</taxon>
        <taxon>Tritrichomonadidae</taxon>
        <taxon>Tritrichomonas</taxon>
    </lineage>
</organism>
<dbReference type="VEuPathDB" id="TrichDB:TRFO_40846"/>
<dbReference type="AlphaFoldDB" id="A0A1J4IZP7"/>
<dbReference type="InterPro" id="IPR011989">
    <property type="entry name" value="ARM-like"/>
</dbReference>
<dbReference type="SUPFAM" id="SSF48371">
    <property type="entry name" value="ARM repeat"/>
    <property type="match status" value="1"/>
</dbReference>
<dbReference type="InterPro" id="IPR016024">
    <property type="entry name" value="ARM-type_fold"/>
</dbReference>
<dbReference type="EMBL" id="MLAK01001463">
    <property type="protein sequence ID" value="OHS92824.1"/>
    <property type="molecule type" value="Genomic_DNA"/>
</dbReference>
<protein>
    <submittedName>
        <fullName evidence="1">Uncharacterized protein</fullName>
    </submittedName>
</protein>
<gene>
    <name evidence="1" type="ORF">TRFO_40846</name>
</gene>
<dbReference type="GeneID" id="94848138"/>
<keyword evidence="2" id="KW-1185">Reference proteome</keyword>
<evidence type="ECO:0000313" key="2">
    <source>
        <dbReference type="Proteomes" id="UP000179807"/>
    </source>
</evidence>
<dbReference type="RefSeq" id="XP_068345961.1">
    <property type="nucleotide sequence ID" value="XM_068513434.1"/>
</dbReference>
<comment type="caution">
    <text evidence="1">The sequence shown here is derived from an EMBL/GenBank/DDBJ whole genome shotgun (WGS) entry which is preliminary data.</text>
</comment>
<accession>A0A1J4IZP7</accession>
<proteinExistence type="predicted"/>